<feature type="region of interest" description="Disordered" evidence="1">
    <location>
        <begin position="53"/>
        <end position="134"/>
    </location>
</feature>
<reference evidence="2 3" key="1">
    <citation type="journal article" date="2011" name="Science">
        <title>The ecoresponsive genome of Daphnia pulex.</title>
        <authorList>
            <person name="Colbourne J.K."/>
            <person name="Pfrender M.E."/>
            <person name="Gilbert D."/>
            <person name="Thomas W.K."/>
            <person name="Tucker A."/>
            <person name="Oakley T.H."/>
            <person name="Tokishita S."/>
            <person name="Aerts A."/>
            <person name="Arnold G.J."/>
            <person name="Basu M.K."/>
            <person name="Bauer D.J."/>
            <person name="Caceres C.E."/>
            <person name="Carmel L."/>
            <person name="Casola C."/>
            <person name="Choi J.H."/>
            <person name="Detter J.C."/>
            <person name="Dong Q."/>
            <person name="Dusheyko S."/>
            <person name="Eads B.D."/>
            <person name="Frohlich T."/>
            <person name="Geiler-Samerotte K.A."/>
            <person name="Gerlach D."/>
            <person name="Hatcher P."/>
            <person name="Jogdeo S."/>
            <person name="Krijgsveld J."/>
            <person name="Kriventseva E.V."/>
            <person name="Kultz D."/>
            <person name="Laforsch C."/>
            <person name="Lindquist E."/>
            <person name="Lopez J."/>
            <person name="Manak J.R."/>
            <person name="Muller J."/>
            <person name="Pangilinan J."/>
            <person name="Patwardhan R.P."/>
            <person name="Pitluck S."/>
            <person name="Pritham E.J."/>
            <person name="Rechtsteiner A."/>
            <person name="Rho M."/>
            <person name="Rogozin I.B."/>
            <person name="Sakarya O."/>
            <person name="Salamov A."/>
            <person name="Schaack S."/>
            <person name="Shapiro H."/>
            <person name="Shiga Y."/>
            <person name="Skalitzky C."/>
            <person name="Smith Z."/>
            <person name="Souvorov A."/>
            <person name="Sung W."/>
            <person name="Tang Z."/>
            <person name="Tsuchiya D."/>
            <person name="Tu H."/>
            <person name="Vos H."/>
            <person name="Wang M."/>
            <person name="Wolf Y.I."/>
            <person name="Yamagata H."/>
            <person name="Yamada T."/>
            <person name="Ye Y."/>
            <person name="Shaw J.R."/>
            <person name="Andrews J."/>
            <person name="Crease T.J."/>
            <person name="Tang H."/>
            <person name="Lucas S.M."/>
            <person name="Robertson H.M."/>
            <person name="Bork P."/>
            <person name="Koonin E.V."/>
            <person name="Zdobnov E.M."/>
            <person name="Grigoriev I.V."/>
            <person name="Lynch M."/>
            <person name="Boore J.L."/>
        </authorList>
    </citation>
    <scope>NUCLEOTIDE SEQUENCE [LARGE SCALE GENOMIC DNA]</scope>
</reference>
<evidence type="ECO:0000313" key="3">
    <source>
        <dbReference type="Proteomes" id="UP000000305"/>
    </source>
</evidence>
<dbReference type="AlphaFoldDB" id="E9I7V5"/>
<feature type="compositionally biased region" description="Polar residues" evidence="1">
    <location>
        <begin position="100"/>
        <end position="109"/>
    </location>
</feature>
<dbReference type="Proteomes" id="UP000000305">
    <property type="component" value="Unassembled WGS sequence"/>
</dbReference>
<dbReference type="HOGENOM" id="CLU_1385440_0_0_1"/>
<evidence type="ECO:0000313" key="2">
    <source>
        <dbReference type="EMBL" id="EFX59925.1"/>
    </source>
</evidence>
<sequence length="197" mass="20845">MAWQCMALVIASRRCFATKSGSEGAAERRATDGSGARSVDRVVCTLQRCDVPPPTLLPAGPRRTAPTQPQSSPTPPHTARESHTATIAPAPLLTWHEPSPNRSTLSASQAHLWASRGTSGPWPAAGRGSSSPAQQFARGRVDMAWQCMALVIASRRCFATKSGSEGAAERRATDGSGARSVDRVVCTLQRCDVVRGP</sequence>
<gene>
    <name evidence="2" type="ORF">DAPPUDRAFT_126220</name>
</gene>
<organism evidence="2 3">
    <name type="scientific">Daphnia pulex</name>
    <name type="common">Water flea</name>
    <dbReference type="NCBI Taxonomy" id="6669"/>
    <lineage>
        <taxon>Eukaryota</taxon>
        <taxon>Metazoa</taxon>
        <taxon>Ecdysozoa</taxon>
        <taxon>Arthropoda</taxon>
        <taxon>Crustacea</taxon>
        <taxon>Branchiopoda</taxon>
        <taxon>Diplostraca</taxon>
        <taxon>Cladocera</taxon>
        <taxon>Anomopoda</taxon>
        <taxon>Daphniidae</taxon>
        <taxon>Daphnia</taxon>
    </lineage>
</organism>
<proteinExistence type="predicted"/>
<accession>E9I7V5</accession>
<protein>
    <submittedName>
        <fullName evidence="2">Uncharacterized protein</fullName>
    </submittedName>
</protein>
<dbReference type="InParanoid" id="E9I7V5"/>
<keyword evidence="3" id="KW-1185">Reference proteome</keyword>
<evidence type="ECO:0000256" key="1">
    <source>
        <dbReference type="SAM" id="MobiDB-lite"/>
    </source>
</evidence>
<dbReference type="KEGG" id="dpx:DAPPUDRAFT_126220"/>
<name>E9I7V5_DAPPU</name>
<dbReference type="EMBL" id="GL737533">
    <property type="protein sequence ID" value="EFX59925.1"/>
    <property type="molecule type" value="Genomic_DNA"/>
</dbReference>